<dbReference type="AlphaFoldDB" id="A0A4S4K9Z1"/>
<dbReference type="Proteomes" id="UP000309038">
    <property type="component" value="Unassembled WGS sequence"/>
</dbReference>
<name>A0A4S4K9Z1_9APHY</name>
<proteinExistence type="predicted"/>
<reference evidence="1 2" key="1">
    <citation type="submission" date="2019-02" db="EMBL/GenBank/DDBJ databases">
        <title>Genome sequencing of the rare red list fungi Phlebia centrifuga.</title>
        <authorList>
            <person name="Buettner E."/>
            <person name="Kellner H."/>
        </authorList>
    </citation>
    <scope>NUCLEOTIDE SEQUENCE [LARGE SCALE GENOMIC DNA]</scope>
    <source>
        <strain evidence="1 2">DSM 108282</strain>
    </source>
</reference>
<sequence>MEASLLQPLPNLAAIRPPPLGLAIHALKFPPAPLLANKGEANMLSFSNGAERTIAQFSELFEKGGWKLVRVVQGDGFEGENSKLIGIPV</sequence>
<dbReference type="EMBL" id="SGPJ01000807">
    <property type="protein sequence ID" value="THG93029.1"/>
    <property type="molecule type" value="Genomic_DNA"/>
</dbReference>
<organism evidence="1 2">
    <name type="scientific">Hermanssonia centrifuga</name>
    <dbReference type="NCBI Taxonomy" id="98765"/>
    <lineage>
        <taxon>Eukaryota</taxon>
        <taxon>Fungi</taxon>
        <taxon>Dikarya</taxon>
        <taxon>Basidiomycota</taxon>
        <taxon>Agaricomycotina</taxon>
        <taxon>Agaricomycetes</taxon>
        <taxon>Polyporales</taxon>
        <taxon>Meruliaceae</taxon>
        <taxon>Hermanssonia</taxon>
    </lineage>
</organism>
<protein>
    <submittedName>
        <fullName evidence="1">Uncharacterized protein</fullName>
    </submittedName>
</protein>
<evidence type="ECO:0000313" key="1">
    <source>
        <dbReference type="EMBL" id="THG93029.1"/>
    </source>
</evidence>
<comment type="caution">
    <text evidence="1">The sequence shown here is derived from an EMBL/GenBank/DDBJ whole genome shotgun (WGS) entry which is preliminary data.</text>
</comment>
<evidence type="ECO:0000313" key="2">
    <source>
        <dbReference type="Proteomes" id="UP000309038"/>
    </source>
</evidence>
<dbReference type="Gene3D" id="3.40.50.150">
    <property type="entry name" value="Vaccinia Virus protein VP39"/>
    <property type="match status" value="1"/>
</dbReference>
<accession>A0A4S4K9Z1</accession>
<dbReference type="InterPro" id="IPR029063">
    <property type="entry name" value="SAM-dependent_MTases_sf"/>
</dbReference>
<keyword evidence="2" id="KW-1185">Reference proteome</keyword>
<gene>
    <name evidence="1" type="ORF">EW026_g8085</name>
</gene>